<reference evidence="9" key="1">
    <citation type="journal article" date="2014" name="Int. J. Syst. Evol. Microbiol.">
        <title>Complete genome of a new Firmicutes species belonging to the dominant human colonic microbiota ('Ruminococcus bicirculans') reveals two chromosomes and a selective capacity to utilize plant glucans.</title>
        <authorList>
            <consortium name="NISC Comparative Sequencing Program"/>
            <person name="Wegmann U."/>
            <person name="Louis P."/>
            <person name="Goesmann A."/>
            <person name="Henrissat B."/>
            <person name="Duncan S.H."/>
            <person name="Flint H.J."/>
        </authorList>
    </citation>
    <scope>NUCLEOTIDE SEQUENCE</scope>
    <source>
        <strain evidence="9">NBRC 107715</strain>
    </source>
</reference>
<dbReference type="AlphaFoldDB" id="A0A512J0I4"/>
<evidence type="ECO:0000313" key="10">
    <source>
        <dbReference type="Proteomes" id="UP000321960"/>
    </source>
</evidence>
<comment type="caution">
    <text evidence="8">The sequence shown here is derived from an EMBL/GenBank/DDBJ whole genome shotgun (WGS) entry which is preliminary data.</text>
</comment>
<dbReference type="EMBL" id="BSPK01000107">
    <property type="protein sequence ID" value="GLS66600.1"/>
    <property type="molecule type" value="Genomic_DNA"/>
</dbReference>
<keyword evidence="2" id="KW-0805">Transcription regulation</keyword>
<reference evidence="8 10" key="3">
    <citation type="submission" date="2019-07" db="EMBL/GenBank/DDBJ databases">
        <title>Whole genome shotgun sequence of Methylobacterium oxalidis NBRC 107715.</title>
        <authorList>
            <person name="Hosoyama A."/>
            <person name="Uohara A."/>
            <person name="Ohji S."/>
            <person name="Ichikawa N."/>
        </authorList>
    </citation>
    <scope>NUCLEOTIDE SEQUENCE [LARGE SCALE GENOMIC DNA]</scope>
    <source>
        <strain evidence="8 10">NBRC 107715</strain>
    </source>
</reference>
<name>A0A512J0I4_9HYPH</name>
<dbReference type="CDD" id="cd06171">
    <property type="entry name" value="Sigma70_r4"/>
    <property type="match status" value="1"/>
</dbReference>
<dbReference type="InterPro" id="IPR014284">
    <property type="entry name" value="RNA_pol_sigma-70_dom"/>
</dbReference>
<dbReference type="RefSeq" id="WP_147025194.1">
    <property type="nucleotide sequence ID" value="NZ_BPQW01000079.1"/>
</dbReference>
<dbReference type="InterPro" id="IPR013324">
    <property type="entry name" value="RNA_pol_sigma_r3/r4-like"/>
</dbReference>
<dbReference type="Gene3D" id="1.10.1740.10">
    <property type="match status" value="1"/>
</dbReference>
<evidence type="ECO:0000256" key="2">
    <source>
        <dbReference type="ARBA" id="ARBA00023015"/>
    </source>
</evidence>
<dbReference type="InterPro" id="IPR039425">
    <property type="entry name" value="RNA_pol_sigma-70-like"/>
</dbReference>
<feature type="region of interest" description="Disordered" evidence="5">
    <location>
        <begin position="1"/>
        <end position="28"/>
    </location>
</feature>
<dbReference type="InterPro" id="IPR013249">
    <property type="entry name" value="RNA_pol_sigma70_r4_t2"/>
</dbReference>
<dbReference type="InterPro" id="IPR013325">
    <property type="entry name" value="RNA_pol_sigma_r2"/>
</dbReference>
<evidence type="ECO:0000313" key="9">
    <source>
        <dbReference type="EMBL" id="GLS66600.1"/>
    </source>
</evidence>
<accession>A0A512J0I4</accession>
<dbReference type="SUPFAM" id="SSF88659">
    <property type="entry name" value="Sigma3 and sigma4 domains of RNA polymerase sigma factors"/>
    <property type="match status" value="1"/>
</dbReference>
<evidence type="ECO:0000256" key="4">
    <source>
        <dbReference type="ARBA" id="ARBA00023163"/>
    </source>
</evidence>
<organism evidence="8 10">
    <name type="scientific">Methylobacterium oxalidis</name>
    <dbReference type="NCBI Taxonomy" id="944322"/>
    <lineage>
        <taxon>Bacteria</taxon>
        <taxon>Pseudomonadati</taxon>
        <taxon>Pseudomonadota</taxon>
        <taxon>Alphaproteobacteria</taxon>
        <taxon>Hyphomicrobiales</taxon>
        <taxon>Methylobacteriaceae</taxon>
        <taxon>Methylobacterium</taxon>
    </lineage>
</organism>
<evidence type="ECO:0000256" key="3">
    <source>
        <dbReference type="ARBA" id="ARBA00023082"/>
    </source>
</evidence>
<dbReference type="Pfam" id="PF04542">
    <property type="entry name" value="Sigma70_r2"/>
    <property type="match status" value="1"/>
</dbReference>
<gene>
    <name evidence="9" type="ORF">GCM10007888_49830</name>
    <name evidence="8" type="ORF">MOX02_15190</name>
</gene>
<evidence type="ECO:0000259" key="6">
    <source>
        <dbReference type="Pfam" id="PF04542"/>
    </source>
</evidence>
<reference evidence="9" key="4">
    <citation type="submission" date="2023-01" db="EMBL/GenBank/DDBJ databases">
        <title>Draft genome sequence of Methylobacterium oxalidis strain NBRC 107715.</title>
        <authorList>
            <person name="Sun Q."/>
            <person name="Mori K."/>
        </authorList>
    </citation>
    <scope>NUCLEOTIDE SEQUENCE</scope>
    <source>
        <strain evidence="9">NBRC 107715</strain>
    </source>
</reference>
<evidence type="ECO:0000313" key="8">
    <source>
        <dbReference type="EMBL" id="GEP03481.1"/>
    </source>
</evidence>
<reference evidence="11" key="2">
    <citation type="journal article" date="2019" name="Int. J. Syst. Evol. Microbiol.">
        <title>The Global Catalogue of Microorganisms (GCM) 10K type strain sequencing project: providing services to taxonomists for standard genome sequencing and annotation.</title>
        <authorList>
            <consortium name="The Broad Institute Genomics Platform"/>
            <consortium name="The Broad Institute Genome Sequencing Center for Infectious Disease"/>
            <person name="Wu L."/>
            <person name="Ma J."/>
        </authorList>
    </citation>
    <scope>NUCLEOTIDE SEQUENCE [LARGE SCALE GENOMIC DNA]</scope>
    <source>
        <strain evidence="11">NBRC 107715</strain>
    </source>
</reference>
<dbReference type="PANTHER" id="PTHR43133">
    <property type="entry name" value="RNA POLYMERASE ECF-TYPE SIGMA FACTO"/>
    <property type="match status" value="1"/>
</dbReference>
<evidence type="ECO:0000256" key="5">
    <source>
        <dbReference type="SAM" id="MobiDB-lite"/>
    </source>
</evidence>
<keyword evidence="3" id="KW-0731">Sigma factor</keyword>
<keyword evidence="11" id="KW-1185">Reference proteome</keyword>
<feature type="compositionally biased region" description="Basic and acidic residues" evidence="5">
    <location>
        <begin position="15"/>
        <end position="28"/>
    </location>
</feature>
<dbReference type="NCBIfam" id="TIGR02937">
    <property type="entry name" value="sigma70-ECF"/>
    <property type="match status" value="1"/>
</dbReference>
<dbReference type="Proteomes" id="UP000321960">
    <property type="component" value="Unassembled WGS sequence"/>
</dbReference>
<feature type="compositionally biased region" description="Polar residues" evidence="5">
    <location>
        <begin position="1"/>
        <end position="14"/>
    </location>
</feature>
<dbReference type="Pfam" id="PF08281">
    <property type="entry name" value="Sigma70_r4_2"/>
    <property type="match status" value="1"/>
</dbReference>
<dbReference type="PANTHER" id="PTHR43133:SF25">
    <property type="entry name" value="RNA POLYMERASE SIGMA FACTOR RFAY-RELATED"/>
    <property type="match status" value="1"/>
</dbReference>
<comment type="similarity">
    <text evidence="1">Belongs to the sigma-70 factor family. ECF subfamily.</text>
</comment>
<evidence type="ECO:0000256" key="1">
    <source>
        <dbReference type="ARBA" id="ARBA00010641"/>
    </source>
</evidence>
<dbReference type="Gene3D" id="1.10.10.10">
    <property type="entry name" value="Winged helix-like DNA-binding domain superfamily/Winged helix DNA-binding domain"/>
    <property type="match status" value="1"/>
</dbReference>
<evidence type="ECO:0008006" key="12">
    <source>
        <dbReference type="Google" id="ProtNLM"/>
    </source>
</evidence>
<sequence length="242" mass="26326">MTSSLRGTGTASRQARSDETSGLGRDDLPTAIHDYLSEPLQEYFRLAEQEPLTARLADLVARIEAALAARGGAIETAFREDLIRALPALRTFALSLCGNVSRVDDLVQETMIKAWANQERFRPGTNFTAWVFTILRNQFYTELRRAKREVEDADGAHAGRLTALADQEDACTLRAVWDRISALPLTQRQALILVGAEGCTYEEAAERLGCQVGTVKSRVSRARAALSGALAESAAPVGHVPA</sequence>
<dbReference type="OrthoDB" id="9797134at2"/>
<evidence type="ECO:0000313" key="11">
    <source>
        <dbReference type="Proteomes" id="UP001156856"/>
    </source>
</evidence>
<dbReference type="EMBL" id="BJZU01000024">
    <property type="protein sequence ID" value="GEP03481.1"/>
    <property type="molecule type" value="Genomic_DNA"/>
</dbReference>
<proteinExistence type="inferred from homology"/>
<feature type="domain" description="RNA polymerase sigma factor 70 region 4 type 2" evidence="7">
    <location>
        <begin position="174"/>
        <end position="226"/>
    </location>
</feature>
<dbReference type="GO" id="GO:0003677">
    <property type="term" value="F:DNA binding"/>
    <property type="evidence" value="ECO:0007669"/>
    <property type="project" value="InterPro"/>
</dbReference>
<dbReference type="InterPro" id="IPR007627">
    <property type="entry name" value="RNA_pol_sigma70_r2"/>
</dbReference>
<evidence type="ECO:0000259" key="7">
    <source>
        <dbReference type="Pfam" id="PF08281"/>
    </source>
</evidence>
<keyword evidence="4" id="KW-0804">Transcription</keyword>
<protein>
    <recommendedName>
        <fullName evidence="12">RNA polymerase sigma factor</fullName>
    </recommendedName>
</protein>
<dbReference type="GO" id="GO:0006352">
    <property type="term" value="P:DNA-templated transcription initiation"/>
    <property type="evidence" value="ECO:0007669"/>
    <property type="project" value="InterPro"/>
</dbReference>
<dbReference type="Proteomes" id="UP001156856">
    <property type="component" value="Unassembled WGS sequence"/>
</dbReference>
<dbReference type="SUPFAM" id="SSF88946">
    <property type="entry name" value="Sigma2 domain of RNA polymerase sigma factors"/>
    <property type="match status" value="1"/>
</dbReference>
<feature type="domain" description="RNA polymerase sigma-70 region 2" evidence="6">
    <location>
        <begin position="84"/>
        <end position="148"/>
    </location>
</feature>
<dbReference type="InterPro" id="IPR036388">
    <property type="entry name" value="WH-like_DNA-bd_sf"/>
</dbReference>
<dbReference type="GO" id="GO:0016987">
    <property type="term" value="F:sigma factor activity"/>
    <property type="evidence" value="ECO:0007669"/>
    <property type="project" value="UniProtKB-KW"/>
</dbReference>